<accession>A0A5C5XPA3</accession>
<dbReference type="AlphaFoldDB" id="A0A5C5XPA3"/>
<name>A0A5C5XPA3_9PLAN</name>
<proteinExistence type="predicted"/>
<sequence length="187" mass="20822">MNNDWDDLEEQARERIINNSPKCLNPFRITRVDDPTGRSDIDLVTTWGIACKCDNNIGQVLGYSLKDFNKSYNGPLQFVRPLHFECGKCGLVSLIIDEHGFNSEVAQIEGGIGSATYRGTGETSPFHCHMCEATSFEVMTSFIYSDGAFDLFVEAPELPPENFFDLFEARGKCIQCGKVNVIASFEG</sequence>
<dbReference type="RefSeq" id="WP_146505342.1">
    <property type="nucleotide sequence ID" value="NZ_SJPG01000001.1"/>
</dbReference>
<keyword evidence="2" id="KW-1185">Reference proteome</keyword>
<dbReference type="OrthoDB" id="286334at2"/>
<dbReference type="EMBL" id="SJPG01000001">
    <property type="protein sequence ID" value="TWT63612.1"/>
    <property type="molecule type" value="Genomic_DNA"/>
</dbReference>
<dbReference type="Proteomes" id="UP000316095">
    <property type="component" value="Unassembled WGS sequence"/>
</dbReference>
<evidence type="ECO:0000313" key="2">
    <source>
        <dbReference type="Proteomes" id="UP000316095"/>
    </source>
</evidence>
<comment type="caution">
    <text evidence="1">The sequence shown here is derived from an EMBL/GenBank/DDBJ whole genome shotgun (WGS) entry which is preliminary data.</text>
</comment>
<evidence type="ECO:0000313" key="1">
    <source>
        <dbReference type="EMBL" id="TWT63612.1"/>
    </source>
</evidence>
<gene>
    <name evidence="1" type="ORF">Pan54_43660</name>
</gene>
<protein>
    <submittedName>
        <fullName evidence="1">Uncharacterized protein</fullName>
    </submittedName>
</protein>
<reference evidence="1 2" key="1">
    <citation type="submission" date="2019-02" db="EMBL/GenBank/DDBJ databases">
        <title>Deep-cultivation of Planctomycetes and their phenomic and genomic characterization uncovers novel biology.</title>
        <authorList>
            <person name="Wiegand S."/>
            <person name="Jogler M."/>
            <person name="Boedeker C."/>
            <person name="Pinto D."/>
            <person name="Vollmers J."/>
            <person name="Rivas-Marin E."/>
            <person name="Kohn T."/>
            <person name="Peeters S.H."/>
            <person name="Heuer A."/>
            <person name="Rast P."/>
            <person name="Oberbeckmann S."/>
            <person name="Bunk B."/>
            <person name="Jeske O."/>
            <person name="Meyerdierks A."/>
            <person name="Storesund J.E."/>
            <person name="Kallscheuer N."/>
            <person name="Luecker S."/>
            <person name="Lage O.M."/>
            <person name="Pohl T."/>
            <person name="Merkel B.J."/>
            <person name="Hornburger P."/>
            <person name="Mueller R.-W."/>
            <person name="Bruemmer F."/>
            <person name="Labrenz M."/>
            <person name="Spormann A.M."/>
            <person name="Op Den Camp H."/>
            <person name="Overmann J."/>
            <person name="Amann R."/>
            <person name="Jetten M.S.M."/>
            <person name="Mascher T."/>
            <person name="Medema M.H."/>
            <person name="Devos D.P."/>
            <person name="Kaster A.-K."/>
            <person name="Ovreas L."/>
            <person name="Rohde M."/>
            <person name="Galperin M.Y."/>
            <person name="Jogler C."/>
        </authorList>
    </citation>
    <scope>NUCLEOTIDE SEQUENCE [LARGE SCALE GENOMIC DNA]</scope>
    <source>
        <strain evidence="1 2">Pan54</strain>
    </source>
</reference>
<organism evidence="1 2">
    <name type="scientific">Rubinisphaera italica</name>
    <dbReference type="NCBI Taxonomy" id="2527969"/>
    <lineage>
        <taxon>Bacteria</taxon>
        <taxon>Pseudomonadati</taxon>
        <taxon>Planctomycetota</taxon>
        <taxon>Planctomycetia</taxon>
        <taxon>Planctomycetales</taxon>
        <taxon>Planctomycetaceae</taxon>
        <taxon>Rubinisphaera</taxon>
    </lineage>
</organism>